<dbReference type="InterPro" id="IPR010359">
    <property type="entry name" value="IrrE_HExxH"/>
</dbReference>
<reference evidence="3" key="1">
    <citation type="journal article" date="2016" name="Genome Announc.">
        <title>Draft Genome Sequences of Methanobrevibacter curvatus DSM11111, Methanobrevibacter cuticularis DSM11139, Methanobrevibacter filiformis DSM11501, and Methanobrevibacter oralis DSM7256.</title>
        <authorList>
            <person name="Poehlein A."/>
            <person name="Seedorf H."/>
        </authorList>
    </citation>
    <scope>NUCLEOTIDE SEQUENCE [LARGE SCALE GENOMIC DNA]</scope>
    <source>
        <strain evidence="3">DSM 7256 / JCM 30027 / ZR</strain>
    </source>
</reference>
<evidence type="ECO:0000313" key="3">
    <source>
        <dbReference type="Proteomes" id="UP000077428"/>
    </source>
</evidence>
<gene>
    <name evidence="2" type="ORF">MBORA_09810</name>
</gene>
<dbReference type="EMBL" id="LWMU01000060">
    <property type="protein sequence ID" value="KZX12938.1"/>
    <property type="molecule type" value="Genomic_DNA"/>
</dbReference>
<protein>
    <recommendedName>
        <fullName evidence="1">IrrE N-terminal-like domain-containing protein</fullName>
    </recommendedName>
</protein>
<dbReference type="AlphaFoldDB" id="A0A166B6N2"/>
<dbReference type="InterPro" id="IPR052345">
    <property type="entry name" value="Rad_response_metalloprotease"/>
</dbReference>
<comment type="caution">
    <text evidence="2">The sequence shown here is derived from an EMBL/GenBank/DDBJ whole genome shotgun (WGS) entry which is preliminary data.</text>
</comment>
<dbReference type="Proteomes" id="UP000077428">
    <property type="component" value="Unassembled WGS sequence"/>
</dbReference>
<dbReference type="PANTHER" id="PTHR43236">
    <property type="entry name" value="ANTITOXIN HIGA1"/>
    <property type="match status" value="1"/>
</dbReference>
<name>A0A166B6N2_METOA</name>
<dbReference type="Pfam" id="PF06114">
    <property type="entry name" value="Peptidase_M78"/>
    <property type="match status" value="1"/>
</dbReference>
<dbReference type="Gene3D" id="1.10.10.2910">
    <property type="match status" value="1"/>
</dbReference>
<sequence length="219" mass="25989">MFSLSINKIKNLTIVFKKMENNLSGASLKLTNENIIFVNSIHTKGRQSFTIAHEIYHLKYDDKTFNLCGIKSDDEIEKRADLFASCLLMPHDAIERYKIDNNIKKWNLDSIIDAEQYFQISHQALLWRIRHYLDDIEYDEYMSYKKNIKYNALIRGYDLSLYTPYLNKEYLTIGNYIKLTELAFENELISCGKKDELLLDAFCEHMVYNFNDNESLEWE</sequence>
<organism evidence="2 3">
    <name type="scientific">Methanobrevibacter oralis</name>
    <dbReference type="NCBI Taxonomy" id="66851"/>
    <lineage>
        <taxon>Archaea</taxon>
        <taxon>Methanobacteriati</taxon>
        <taxon>Methanobacteriota</taxon>
        <taxon>Methanomada group</taxon>
        <taxon>Methanobacteria</taxon>
        <taxon>Methanobacteriales</taxon>
        <taxon>Methanobacteriaceae</taxon>
        <taxon>Methanobrevibacter</taxon>
    </lineage>
</organism>
<keyword evidence="3" id="KW-1185">Reference proteome</keyword>
<feature type="domain" description="IrrE N-terminal-like" evidence="1">
    <location>
        <begin position="12"/>
        <end position="128"/>
    </location>
</feature>
<evidence type="ECO:0000313" key="2">
    <source>
        <dbReference type="EMBL" id="KZX12938.1"/>
    </source>
</evidence>
<evidence type="ECO:0000259" key="1">
    <source>
        <dbReference type="Pfam" id="PF06114"/>
    </source>
</evidence>
<dbReference type="STRING" id="66851.MBORA_09810"/>
<proteinExistence type="predicted"/>
<accession>A0A166B6N2</accession>
<dbReference type="PATRIC" id="fig|66851.6.peg.1078"/>
<dbReference type="RefSeq" id="WP_052331763.1">
    <property type="nucleotide sequence ID" value="NZ_CABMAB010000007.1"/>
</dbReference>
<dbReference type="PANTHER" id="PTHR43236:SF1">
    <property type="entry name" value="BLL7220 PROTEIN"/>
    <property type="match status" value="1"/>
</dbReference>